<dbReference type="AlphaFoldDB" id="A0AAE1AZL4"/>
<protein>
    <submittedName>
        <fullName evidence="2">Uncharacterized protein</fullName>
    </submittedName>
</protein>
<comment type="caution">
    <text evidence="2">The sequence shown here is derived from an EMBL/GenBank/DDBJ whole genome shotgun (WGS) entry which is preliminary data.</text>
</comment>
<sequence length="172" mass="18641">MTKSCSRRLGQEMLCLDTDTTPDNVLISPPVELESVEDRRCQITRWSNLGLGRTLVPTFPILCCKISESLTLTPISYSSQEVLDLSPVIIDRLHVRQRPIWSGARCTSNMAAVPSVKPWLPSVGSLIIHVSPCLAQAAAGSQDFSPWGPARATSPSRSGSPEMDNVGTVVQP</sequence>
<proteinExistence type="predicted"/>
<evidence type="ECO:0000313" key="2">
    <source>
        <dbReference type="EMBL" id="KAK3797003.1"/>
    </source>
</evidence>
<name>A0AAE1AZL4_9GAST</name>
<evidence type="ECO:0000256" key="1">
    <source>
        <dbReference type="SAM" id="MobiDB-lite"/>
    </source>
</evidence>
<gene>
    <name evidence="2" type="ORF">RRG08_055059</name>
</gene>
<evidence type="ECO:0000313" key="3">
    <source>
        <dbReference type="Proteomes" id="UP001283361"/>
    </source>
</evidence>
<accession>A0AAE1AZL4</accession>
<dbReference type="Proteomes" id="UP001283361">
    <property type="component" value="Unassembled WGS sequence"/>
</dbReference>
<feature type="region of interest" description="Disordered" evidence="1">
    <location>
        <begin position="141"/>
        <end position="172"/>
    </location>
</feature>
<keyword evidence="3" id="KW-1185">Reference proteome</keyword>
<reference evidence="2" key="1">
    <citation type="journal article" date="2023" name="G3 (Bethesda)">
        <title>A reference genome for the long-term kleptoplast-retaining sea slug Elysia crispata morphotype clarki.</title>
        <authorList>
            <person name="Eastman K.E."/>
            <person name="Pendleton A.L."/>
            <person name="Shaikh M.A."/>
            <person name="Suttiyut T."/>
            <person name="Ogas R."/>
            <person name="Tomko P."/>
            <person name="Gavelis G."/>
            <person name="Widhalm J.R."/>
            <person name="Wisecaver J.H."/>
        </authorList>
    </citation>
    <scope>NUCLEOTIDE SEQUENCE</scope>
    <source>
        <strain evidence="2">ECLA1</strain>
    </source>
</reference>
<dbReference type="EMBL" id="JAWDGP010000819">
    <property type="protein sequence ID" value="KAK3797003.1"/>
    <property type="molecule type" value="Genomic_DNA"/>
</dbReference>
<organism evidence="2 3">
    <name type="scientific">Elysia crispata</name>
    <name type="common">lettuce slug</name>
    <dbReference type="NCBI Taxonomy" id="231223"/>
    <lineage>
        <taxon>Eukaryota</taxon>
        <taxon>Metazoa</taxon>
        <taxon>Spiralia</taxon>
        <taxon>Lophotrochozoa</taxon>
        <taxon>Mollusca</taxon>
        <taxon>Gastropoda</taxon>
        <taxon>Heterobranchia</taxon>
        <taxon>Euthyneura</taxon>
        <taxon>Panpulmonata</taxon>
        <taxon>Sacoglossa</taxon>
        <taxon>Placobranchoidea</taxon>
        <taxon>Plakobranchidae</taxon>
        <taxon>Elysia</taxon>
    </lineage>
</organism>